<dbReference type="Proteomes" id="UP000287171">
    <property type="component" value="Unassembled WGS sequence"/>
</dbReference>
<gene>
    <name evidence="1" type="ORF">KDA_48900</name>
</gene>
<evidence type="ECO:0000313" key="1">
    <source>
        <dbReference type="EMBL" id="GCE29406.1"/>
    </source>
</evidence>
<dbReference type="InterPro" id="IPR007344">
    <property type="entry name" value="GrpB/CoaE"/>
</dbReference>
<evidence type="ECO:0008006" key="3">
    <source>
        <dbReference type="Google" id="ProtNLM"/>
    </source>
</evidence>
<comment type="caution">
    <text evidence="1">The sequence shown here is derived from an EMBL/GenBank/DDBJ whole genome shotgun (WGS) entry which is preliminary data.</text>
</comment>
<name>A0A402BDL6_9CHLR</name>
<protein>
    <recommendedName>
        <fullName evidence="3">GrpB family protein</fullName>
    </recommendedName>
</protein>
<organism evidence="1 2">
    <name type="scientific">Dictyobacter alpinus</name>
    <dbReference type="NCBI Taxonomy" id="2014873"/>
    <lineage>
        <taxon>Bacteria</taxon>
        <taxon>Bacillati</taxon>
        <taxon>Chloroflexota</taxon>
        <taxon>Ktedonobacteria</taxon>
        <taxon>Ktedonobacterales</taxon>
        <taxon>Dictyobacteraceae</taxon>
        <taxon>Dictyobacter</taxon>
    </lineage>
</organism>
<dbReference type="Gene3D" id="3.30.460.10">
    <property type="entry name" value="Beta Polymerase, domain 2"/>
    <property type="match status" value="1"/>
</dbReference>
<sequence>MSQIDHPAEGTETTTEEQLQAVTIGELVPLSGPILIADYDQEWPKLFSREAERIQATLGDRVLLLEHVGSTSVPGLAAKPIIDILLVITNSTDEPAYVPALEAAGYVLRIREPDWYEHRLFKRLDPVVNLHVFSPGCPEIDRMLLFRNWLRSNASDCQLYEFTKRKLAGQNWKYTQNYADAKTTVVEEILGRAKLIARPGRKSSSAFTRNQRSSSACSVKA</sequence>
<dbReference type="RefSeq" id="WP_126629676.1">
    <property type="nucleotide sequence ID" value="NZ_BIFT01000002.1"/>
</dbReference>
<proteinExistence type="predicted"/>
<dbReference type="SUPFAM" id="SSF81301">
    <property type="entry name" value="Nucleotidyltransferase"/>
    <property type="match status" value="1"/>
</dbReference>
<dbReference type="AlphaFoldDB" id="A0A402BDL6"/>
<dbReference type="OrthoDB" id="9799092at2"/>
<keyword evidence="2" id="KW-1185">Reference proteome</keyword>
<dbReference type="PANTHER" id="PTHR34822">
    <property type="entry name" value="GRPB DOMAIN PROTEIN (AFU_ORTHOLOGUE AFUA_1G01530)"/>
    <property type="match status" value="1"/>
</dbReference>
<accession>A0A402BDL6</accession>
<dbReference type="PANTHER" id="PTHR34822:SF1">
    <property type="entry name" value="GRPB FAMILY PROTEIN"/>
    <property type="match status" value="1"/>
</dbReference>
<dbReference type="EMBL" id="BIFT01000002">
    <property type="protein sequence ID" value="GCE29406.1"/>
    <property type="molecule type" value="Genomic_DNA"/>
</dbReference>
<dbReference type="InterPro" id="IPR043519">
    <property type="entry name" value="NT_sf"/>
</dbReference>
<evidence type="ECO:0000313" key="2">
    <source>
        <dbReference type="Proteomes" id="UP000287171"/>
    </source>
</evidence>
<reference evidence="2" key="1">
    <citation type="submission" date="2018-12" db="EMBL/GenBank/DDBJ databases">
        <title>Tengunoibacter tsumagoiensis gen. nov., sp. nov., Dictyobacter kobayashii sp. nov., D. alpinus sp. nov., and D. joshuensis sp. nov. and description of Dictyobacteraceae fam. nov. within the order Ktedonobacterales isolated from Tengu-no-mugimeshi.</title>
        <authorList>
            <person name="Wang C.M."/>
            <person name="Zheng Y."/>
            <person name="Sakai Y."/>
            <person name="Toyoda A."/>
            <person name="Minakuchi Y."/>
            <person name="Abe K."/>
            <person name="Yokota A."/>
            <person name="Yabe S."/>
        </authorList>
    </citation>
    <scope>NUCLEOTIDE SEQUENCE [LARGE SCALE GENOMIC DNA]</scope>
    <source>
        <strain evidence="2">Uno16</strain>
    </source>
</reference>
<dbReference type="Pfam" id="PF04229">
    <property type="entry name" value="GrpB"/>
    <property type="match status" value="1"/>
</dbReference>